<dbReference type="Proteomes" id="UP000729402">
    <property type="component" value="Unassembled WGS sequence"/>
</dbReference>
<keyword evidence="3" id="KW-1185">Reference proteome</keyword>
<proteinExistence type="predicted"/>
<feature type="compositionally biased region" description="Gly residues" evidence="1">
    <location>
        <begin position="126"/>
        <end position="136"/>
    </location>
</feature>
<reference evidence="2" key="1">
    <citation type="journal article" date="2021" name="bioRxiv">
        <title>Whole Genome Assembly and Annotation of Northern Wild Rice, Zizania palustris L., Supports a Whole Genome Duplication in the Zizania Genus.</title>
        <authorList>
            <person name="Haas M."/>
            <person name="Kono T."/>
            <person name="Macchietto M."/>
            <person name="Millas R."/>
            <person name="McGilp L."/>
            <person name="Shao M."/>
            <person name="Duquette J."/>
            <person name="Hirsch C.N."/>
            <person name="Kimball J."/>
        </authorList>
    </citation>
    <scope>NUCLEOTIDE SEQUENCE</scope>
    <source>
        <tissue evidence="2">Fresh leaf tissue</tissue>
    </source>
</reference>
<dbReference type="AlphaFoldDB" id="A0A8J6BRX4"/>
<protein>
    <submittedName>
        <fullName evidence="2">Uncharacterized protein</fullName>
    </submittedName>
</protein>
<evidence type="ECO:0000313" key="3">
    <source>
        <dbReference type="Proteomes" id="UP000729402"/>
    </source>
</evidence>
<gene>
    <name evidence="2" type="ORF">GUJ93_ZPchr0010g10374</name>
</gene>
<sequence length="136" mass="13844">MEETEALGQGHAIDGAGGRFLGQGQRSSSSGDRGTKPRRRQKGPCVGARGPNTAGDKSNHSGRGSPHGHFTASINGGLRQRFCPIVPASGLPGAHLTGRQRRCTGTGKGQVLASTANENRAEGKGPYNGGGCVGIN</sequence>
<comment type="caution">
    <text evidence="2">The sequence shown here is derived from an EMBL/GenBank/DDBJ whole genome shotgun (WGS) entry which is preliminary data.</text>
</comment>
<name>A0A8J6BRX4_ZIZPA</name>
<reference evidence="2" key="2">
    <citation type="submission" date="2021-02" db="EMBL/GenBank/DDBJ databases">
        <authorList>
            <person name="Kimball J.A."/>
            <person name="Haas M.W."/>
            <person name="Macchietto M."/>
            <person name="Kono T."/>
            <person name="Duquette J."/>
            <person name="Shao M."/>
        </authorList>
    </citation>
    <scope>NUCLEOTIDE SEQUENCE</scope>
    <source>
        <tissue evidence="2">Fresh leaf tissue</tissue>
    </source>
</reference>
<feature type="region of interest" description="Disordered" evidence="1">
    <location>
        <begin position="91"/>
        <end position="136"/>
    </location>
</feature>
<evidence type="ECO:0000313" key="2">
    <source>
        <dbReference type="EMBL" id="KAG8088723.1"/>
    </source>
</evidence>
<accession>A0A8J6BRX4</accession>
<dbReference type="EMBL" id="JAAALK010000082">
    <property type="protein sequence ID" value="KAG8088723.1"/>
    <property type="molecule type" value="Genomic_DNA"/>
</dbReference>
<organism evidence="2 3">
    <name type="scientific">Zizania palustris</name>
    <name type="common">Northern wild rice</name>
    <dbReference type="NCBI Taxonomy" id="103762"/>
    <lineage>
        <taxon>Eukaryota</taxon>
        <taxon>Viridiplantae</taxon>
        <taxon>Streptophyta</taxon>
        <taxon>Embryophyta</taxon>
        <taxon>Tracheophyta</taxon>
        <taxon>Spermatophyta</taxon>
        <taxon>Magnoliopsida</taxon>
        <taxon>Liliopsida</taxon>
        <taxon>Poales</taxon>
        <taxon>Poaceae</taxon>
        <taxon>BOP clade</taxon>
        <taxon>Oryzoideae</taxon>
        <taxon>Oryzeae</taxon>
        <taxon>Zizaniinae</taxon>
        <taxon>Zizania</taxon>
    </lineage>
</organism>
<evidence type="ECO:0000256" key="1">
    <source>
        <dbReference type="SAM" id="MobiDB-lite"/>
    </source>
</evidence>
<feature type="compositionally biased region" description="Low complexity" evidence="1">
    <location>
        <begin position="22"/>
        <end position="32"/>
    </location>
</feature>
<feature type="region of interest" description="Disordered" evidence="1">
    <location>
        <begin position="1"/>
        <end position="74"/>
    </location>
</feature>